<gene>
    <name evidence="3" type="ORF">Moror_1713</name>
</gene>
<dbReference type="Proteomes" id="UP000017559">
    <property type="component" value="Unassembled WGS sequence"/>
</dbReference>
<evidence type="ECO:0000259" key="2">
    <source>
        <dbReference type="Pfam" id="PF12937"/>
    </source>
</evidence>
<dbReference type="InterPro" id="IPR001810">
    <property type="entry name" value="F-box_dom"/>
</dbReference>
<sequence>MSLRNLQEELRLLDEKIVEADEHARGLRSQRNSLLPICQLPNEVLSLIFLSCVTKPTSPVHYLSYIKRPLPEWLAVTQVCRHWRAVALSCTAMWTAPDFRIPSLAREMLLRAKAAPLQIHAYMSNRFPKHEALREALQHMDRIEELHITASQLRDLFADLERPAPMLCSLAISNTGDEPFTLPESMLASDVVRLRHLKLEHCSLNWETMTLRSLTSLTLYGDPRTAQPFLQDFLHALKRMQALQRLKLVDYFPSGESVNLEMPGVILPQLKYVSMRSPLPTCVALLDAITPPSTAEVDITATVSGAHEYNLALPCLSQLTRIIDEHVRAVFIDTTRDSLVFNRFVLKVFERADIDALSTLDQSGISFQIVDNIESLYRVSDAEVDVLARQMFEMLPLSHLQTLHLGMNHIQANDYVRHFGSLAELDTIHLQGPCASSFLDAFGQTLPSHIPTAGSSCQPPQRNEIAFSGLKTLTFESVDFGDTMLHWSSPFIDELFAQLQYRSERGMPIQKLTVWEGVNFSRLERKKLEPVVGEVDWDGIVDCDSETDDDDDDDDEDRYDDYDYEDDYDYDDFDYSDFPASCSCCG</sequence>
<dbReference type="Gene3D" id="3.80.10.10">
    <property type="entry name" value="Ribonuclease Inhibitor"/>
    <property type="match status" value="1"/>
</dbReference>
<organism evidence="3 4">
    <name type="scientific">Moniliophthora roreri (strain MCA 2997)</name>
    <name type="common">Cocoa frosty pod rot fungus</name>
    <name type="synonym">Crinipellis roreri</name>
    <dbReference type="NCBI Taxonomy" id="1381753"/>
    <lineage>
        <taxon>Eukaryota</taxon>
        <taxon>Fungi</taxon>
        <taxon>Dikarya</taxon>
        <taxon>Basidiomycota</taxon>
        <taxon>Agaricomycotina</taxon>
        <taxon>Agaricomycetes</taxon>
        <taxon>Agaricomycetidae</taxon>
        <taxon>Agaricales</taxon>
        <taxon>Marasmiineae</taxon>
        <taxon>Marasmiaceae</taxon>
        <taxon>Moniliophthora</taxon>
    </lineage>
</organism>
<name>V2XI80_MONRO</name>
<dbReference type="EMBL" id="AWSO01000194">
    <property type="protein sequence ID" value="ESK93432.1"/>
    <property type="molecule type" value="Genomic_DNA"/>
</dbReference>
<evidence type="ECO:0000313" key="4">
    <source>
        <dbReference type="Proteomes" id="UP000017559"/>
    </source>
</evidence>
<dbReference type="KEGG" id="mrr:Moror_1713"/>
<feature type="domain" description="F-box" evidence="2">
    <location>
        <begin position="37"/>
        <end position="99"/>
    </location>
</feature>
<dbReference type="SUPFAM" id="SSF52047">
    <property type="entry name" value="RNI-like"/>
    <property type="match status" value="1"/>
</dbReference>
<proteinExistence type="predicted"/>
<dbReference type="HOGENOM" id="CLU_024199_2_3_1"/>
<dbReference type="OrthoDB" id="3172239at2759"/>
<dbReference type="InterPro" id="IPR032675">
    <property type="entry name" value="LRR_dom_sf"/>
</dbReference>
<evidence type="ECO:0000256" key="1">
    <source>
        <dbReference type="SAM" id="MobiDB-lite"/>
    </source>
</evidence>
<dbReference type="Pfam" id="PF12937">
    <property type="entry name" value="F-box-like"/>
    <property type="match status" value="1"/>
</dbReference>
<accession>V2XI80</accession>
<dbReference type="Gene3D" id="1.20.1280.50">
    <property type="match status" value="1"/>
</dbReference>
<feature type="region of interest" description="Disordered" evidence="1">
    <location>
        <begin position="540"/>
        <end position="570"/>
    </location>
</feature>
<reference evidence="3 4" key="1">
    <citation type="journal article" date="2014" name="BMC Genomics">
        <title>Genome and secretome analysis of the hemibiotrophic fungal pathogen, Moniliophthora roreri, which causes frosty pod rot disease of cacao: mechanisms of the biotrophic and necrotrophic phases.</title>
        <authorList>
            <person name="Meinhardt L.W."/>
            <person name="Costa G.G.L."/>
            <person name="Thomazella D.P.T."/>
            <person name="Teixeira P.J.P.L."/>
            <person name="Carazzolle M.F."/>
            <person name="Schuster S.C."/>
            <person name="Carlson J.E."/>
            <person name="Guiltinan M.J."/>
            <person name="Mieczkowski P."/>
            <person name="Farmer A."/>
            <person name="Ramaraj T."/>
            <person name="Crozier J."/>
            <person name="Davis R.E."/>
            <person name="Shao J."/>
            <person name="Melnick R.L."/>
            <person name="Pereira G.A.G."/>
            <person name="Bailey B.A."/>
        </authorList>
    </citation>
    <scope>NUCLEOTIDE SEQUENCE [LARGE SCALE GENOMIC DNA]</scope>
    <source>
        <strain evidence="3 4">MCA 2997</strain>
    </source>
</reference>
<dbReference type="AlphaFoldDB" id="V2XI80"/>
<evidence type="ECO:0000313" key="3">
    <source>
        <dbReference type="EMBL" id="ESK93432.1"/>
    </source>
</evidence>
<protein>
    <recommendedName>
        <fullName evidence="2">F-box domain-containing protein</fullName>
    </recommendedName>
</protein>
<keyword evidence="4" id="KW-1185">Reference proteome</keyword>
<comment type="caution">
    <text evidence="3">The sequence shown here is derived from an EMBL/GenBank/DDBJ whole genome shotgun (WGS) entry which is preliminary data.</text>
</comment>